<protein>
    <recommendedName>
        <fullName evidence="2">Activator of Hsp90 ATPase homologue 1/2-like C-terminal domain-containing protein</fullName>
    </recommendedName>
</protein>
<dbReference type="Gene3D" id="3.30.530.20">
    <property type="match status" value="1"/>
</dbReference>
<dbReference type="CDD" id="cd07814">
    <property type="entry name" value="SRPBCC_CalC_Aha1-like"/>
    <property type="match status" value="1"/>
</dbReference>
<dbReference type="Proteomes" id="UP000218327">
    <property type="component" value="Unassembled WGS sequence"/>
</dbReference>
<dbReference type="InterPro" id="IPR013538">
    <property type="entry name" value="ASHA1/2-like_C"/>
</dbReference>
<dbReference type="EMBL" id="NVVJ01000011">
    <property type="protein sequence ID" value="PCJ26377.1"/>
    <property type="molecule type" value="Genomic_DNA"/>
</dbReference>
<organism evidence="3 4">
    <name type="scientific">SAR86 cluster bacterium</name>
    <dbReference type="NCBI Taxonomy" id="2030880"/>
    <lineage>
        <taxon>Bacteria</taxon>
        <taxon>Pseudomonadati</taxon>
        <taxon>Pseudomonadota</taxon>
        <taxon>Gammaproteobacteria</taxon>
        <taxon>SAR86 cluster</taxon>
    </lineage>
</organism>
<name>A0A2A5B487_9GAMM</name>
<proteinExistence type="inferred from homology"/>
<evidence type="ECO:0000313" key="3">
    <source>
        <dbReference type="EMBL" id="PCJ26377.1"/>
    </source>
</evidence>
<dbReference type="SUPFAM" id="SSF55961">
    <property type="entry name" value="Bet v1-like"/>
    <property type="match status" value="1"/>
</dbReference>
<evidence type="ECO:0000256" key="1">
    <source>
        <dbReference type="ARBA" id="ARBA00006817"/>
    </source>
</evidence>
<evidence type="ECO:0000313" key="4">
    <source>
        <dbReference type="Proteomes" id="UP000218327"/>
    </source>
</evidence>
<dbReference type="Pfam" id="PF08327">
    <property type="entry name" value="AHSA1"/>
    <property type="match status" value="1"/>
</dbReference>
<dbReference type="AlphaFoldDB" id="A0A2A5B487"/>
<accession>A0A2A5B487</accession>
<dbReference type="InterPro" id="IPR023393">
    <property type="entry name" value="START-like_dom_sf"/>
</dbReference>
<evidence type="ECO:0000259" key="2">
    <source>
        <dbReference type="Pfam" id="PF08327"/>
    </source>
</evidence>
<comment type="caution">
    <text evidence="3">The sequence shown here is derived from an EMBL/GenBank/DDBJ whole genome shotgun (WGS) entry which is preliminary data.</text>
</comment>
<sequence>MTSDQLSMFEGESIPAPRPSNAKPFNFSVSRTIAAPAEKIFDRWLIPTFIGNWMFGPKVGNEKVLDLKNEVRPKGEFTYKIQRDGREIICRGEYKVIDRPKRLSFSWQENDLEAGKVNVSFEQHEDKTKLKISVQVPQSLSDQLEKIKQQWTARCKALSVQLSK</sequence>
<reference evidence="4" key="1">
    <citation type="submission" date="2017-08" db="EMBL/GenBank/DDBJ databases">
        <title>A dynamic microbial community with high functional redundancy inhabits the cold, oxic subseafloor aquifer.</title>
        <authorList>
            <person name="Tully B.J."/>
            <person name="Wheat C.G."/>
            <person name="Glazer B.T."/>
            <person name="Huber J.A."/>
        </authorList>
    </citation>
    <scope>NUCLEOTIDE SEQUENCE [LARGE SCALE GENOMIC DNA]</scope>
</reference>
<gene>
    <name evidence="3" type="ORF">COA96_05070</name>
</gene>
<comment type="similarity">
    <text evidence="1">Belongs to the AHA1 family.</text>
</comment>
<feature type="domain" description="Activator of Hsp90 ATPase homologue 1/2-like C-terminal" evidence="2">
    <location>
        <begin position="34"/>
        <end position="157"/>
    </location>
</feature>